<evidence type="ECO:0000256" key="1">
    <source>
        <dbReference type="SAM" id="Coils"/>
    </source>
</evidence>
<keyword evidence="1" id="KW-0175">Coiled coil</keyword>
<proteinExistence type="predicted"/>
<gene>
    <name evidence="2" type="primary">B1292H11.24</name>
</gene>
<accession>Q6MWA7</accession>
<organism evidence="2 3">
    <name type="scientific">Oryza sativa subsp. japonica</name>
    <name type="common">Rice</name>
    <dbReference type="NCBI Taxonomy" id="39947"/>
    <lineage>
        <taxon>Eukaryota</taxon>
        <taxon>Viridiplantae</taxon>
        <taxon>Streptophyta</taxon>
        <taxon>Embryophyta</taxon>
        <taxon>Tracheophyta</taxon>
        <taxon>Spermatophyta</taxon>
        <taxon>Magnoliopsida</taxon>
        <taxon>Liliopsida</taxon>
        <taxon>Poales</taxon>
        <taxon>Poaceae</taxon>
        <taxon>BOP clade</taxon>
        <taxon>Oryzoideae</taxon>
        <taxon>Oryzeae</taxon>
        <taxon>Oryzinae</taxon>
        <taxon>Oryza</taxon>
        <taxon>Oryza sativa</taxon>
    </lineage>
</organism>
<evidence type="ECO:0000313" key="2">
    <source>
        <dbReference type="EMBL" id="CAE76038.1"/>
    </source>
</evidence>
<dbReference type="Proteomes" id="UP000000763">
    <property type="component" value="Chromosome 4"/>
</dbReference>
<name>Q6MWA7_ORYSJ</name>
<evidence type="ECO:0000313" key="3">
    <source>
        <dbReference type="Proteomes" id="UP000000763"/>
    </source>
</evidence>
<dbReference type="AlphaFoldDB" id="Q6MWA7"/>
<protein>
    <submittedName>
        <fullName evidence="2">B1292H11.24 protein</fullName>
    </submittedName>
</protein>
<sequence length="517" mass="56754">MSRSMSGGVGAGMLRSIGALPGALLAHEICSGKSLPQRLMVMISAPATASDIPVPLCKKGPAEREATINALRLADIIGPLADHQAAASLKEGVTKEASDVAAAATTSGSNLPKKGRKFSSVLRTRRKAPNPALNERDESLRRAARVKATQGGTGRKIEEARASASLANQRADKLARDLVEAREDLLKMRELVAGNERQRQGLERRMSELENNLSEIRGMLQLATAMEAIPSKHAAKTGKETSNGIYTVACHVLACVRLAHPDLDLKRALDQGASDDARKGVMEEVGDLGSPFSPFLKSRIMFPLYPLISMLDVDVEDVQQRGHPDMPVIVPALALESYIPREGVSQSPSKEANMAMTSLDLVDVLANRDRRIQYWKMKLEVAELERDMVKVWFNSYLKSCCTAIAGVCKELRVPRGNPEESAAGYILWLNRACAQLEGIGKRIDEALKQEYCRASRYAGGHVLACIRDHRPHLHLEFLHEGFSRSRRTPAEIDGLAQSMAPLAEKVFRSMDWRWPSW</sequence>
<reference evidence="3" key="2">
    <citation type="journal article" date="2008" name="Nucleic Acids Res.">
        <title>The rice annotation project database (RAP-DB): 2008 update.</title>
        <authorList>
            <consortium name="The rice annotation project (RAP)"/>
        </authorList>
    </citation>
    <scope>GENOME REANNOTATION</scope>
    <source>
        <strain evidence="3">cv. Nipponbare</strain>
    </source>
</reference>
<dbReference type="EMBL" id="BX842606">
    <property type="protein sequence ID" value="CAE76038.1"/>
    <property type="molecule type" value="Genomic_DNA"/>
</dbReference>
<reference evidence="3" key="1">
    <citation type="journal article" date="2005" name="Nature">
        <title>The map-based sequence of the rice genome.</title>
        <authorList>
            <consortium name="International rice genome sequencing project (IRGSP)"/>
            <person name="Matsumoto T."/>
            <person name="Wu J."/>
            <person name="Kanamori H."/>
            <person name="Katayose Y."/>
            <person name="Fujisawa M."/>
            <person name="Namiki N."/>
            <person name="Mizuno H."/>
            <person name="Yamamoto K."/>
            <person name="Antonio B.A."/>
            <person name="Baba T."/>
            <person name="Sakata K."/>
            <person name="Nagamura Y."/>
            <person name="Aoki H."/>
            <person name="Arikawa K."/>
            <person name="Arita K."/>
            <person name="Bito T."/>
            <person name="Chiden Y."/>
            <person name="Fujitsuka N."/>
            <person name="Fukunaka R."/>
            <person name="Hamada M."/>
            <person name="Harada C."/>
            <person name="Hayashi A."/>
            <person name="Hijishita S."/>
            <person name="Honda M."/>
            <person name="Hosokawa S."/>
            <person name="Ichikawa Y."/>
            <person name="Idonuma A."/>
            <person name="Iijima M."/>
            <person name="Ikeda M."/>
            <person name="Ikeno M."/>
            <person name="Ito K."/>
            <person name="Ito S."/>
            <person name="Ito T."/>
            <person name="Ito Y."/>
            <person name="Ito Y."/>
            <person name="Iwabuchi A."/>
            <person name="Kamiya K."/>
            <person name="Karasawa W."/>
            <person name="Kurita K."/>
            <person name="Katagiri S."/>
            <person name="Kikuta A."/>
            <person name="Kobayashi H."/>
            <person name="Kobayashi N."/>
            <person name="Machita K."/>
            <person name="Maehara T."/>
            <person name="Masukawa M."/>
            <person name="Mizubayashi T."/>
            <person name="Mukai Y."/>
            <person name="Nagasaki H."/>
            <person name="Nagata Y."/>
            <person name="Naito S."/>
            <person name="Nakashima M."/>
            <person name="Nakama Y."/>
            <person name="Nakamichi Y."/>
            <person name="Nakamura M."/>
            <person name="Meguro A."/>
            <person name="Negishi M."/>
            <person name="Ohta I."/>
            <person name="Ohta T."/>
            <person name="Okamoto M."/>
            <person name="Ono N."/>
            <person name="Saji S."/>
            <person name="Sakaguchi M."/>
            <person name="Sakai K."/>
            <person name="Shibata M."/>
            <person name="Shimokawa T."/>
            <person name="Song J."/>
            <person name="Takazaki Y."/>
            <person name="Terasawa K."/>
            <person name="Tsugane M."/>
            <person name="Tsuji K."/>
            <person name="Ueda S."/>
            <person name="Waki K."/>
            <person name="Yamagata H."/>
            <person name="Yamamoto M."/>
            <person name="Yamamoto S."/>
            <person name="Yamane H."/>
            <person name="Yoshiki S."/>
            <person name="Yoshihara R."/>
            <person name="Yukawa K."/>
            <person name="Zhong H."/>
            <person name="Yano M."/>
            <person name="Yuan Q."/>
            <person name="Ouyang S."/>
            <person name="Liu J."/>
            <person name="Jones K.M."/>
            <person name="Gansberger K."/>
            <person name="Moffat K."/>
            <person name="Hill J."/>
            <person name="Bera J."/>
            <person name="Fadrosh D."/>
            <person name="Jin S."/>
            <person name="Johri S."/>
            <person name="Kim M."/>
            <person name="Overton L."/>
            <person name="Reardon M."/>
            <person name="Tsitrin T."/>
            <person name="Vuong H."/>
            <person name="Weaver B."/>
            <person name="Ciecko A."/>
            <person name="Tallon L."/>
            <person name="Jackson J."/>
            <person name="Pai G."/>
            <person name="Aken S.V."/>
            <person name="Utterback T."/>
            <person name="Reidmuller S."/>
            <person name="Feldblyum T."/>
            <person name="Hsiao J."/>
            <person name="Zismann V."/>
            <person name="Iobst S."/>
            <person name="de Vazeille A.R."/>
            <person name="Buell C.R."/>
            <person name="Ying K."/>
            <person name="Li Y."/>
            <person name="Lu T."/>
            <person name="Huang Y."/>
            <person name="Zhao Q."/>
            <person name="Feng Q."/>
            <person name="Zhang L."/>
            <person name="Zhu J."/>
            <person name="Weng Q."/>
            <person name="Mu J."/>
            <person name="Lu Y."/>
            <person name="Fan D."/>
            <person name="Liu Y."/>
            <person name="Guan J."/>
            <person name="Zhang Y."/>
            <person name="Yu S."/>
            <person name="Liu X."/>
            <person name="Zhang Y."/>
            <person name="Hong G."/>
            <person name="Han B."/>
            <person name="Choisne N."/>
            <person name="Demange N."/>
            <person name="Orjeda G."/>
            <person name="Samain S."/>
            <person name="Cattolico L."/>
            <person name="Pelletier E."/>
            <person name="Couloux A."/>
            <person name="Segurens B."/>
            <person name="Wincker P."/>
            <person name="D'Hont A."/>
            <person name="Scarpelli C."/>
            <person name="Weissenbach J."/>
            <person name="Salanoubat M."/>
            <person name="Quetier F."/>
            <person name="Yu Y."/>
            <person name="Kim H.R."/>
            <person name="Rambo T."/>
            <person name="Currie J."/>
            <person name="Collura K."/>
            <person name="Luo M."/>
            <person name="Yang T."/>
            <person name="Ammiraju J.S.S."/>
            <person name="Engler F."/>
            <person name="Soderlund C."/>
            <person name="Wing R.A."/>
            <person name="Palmer L.E."/>
            <person name="de la Bastide M."/>
            <person name="Spiegel L."/>
            <person name="Nascimento L."/>
            <person name="Zutavern T."/>
            <person name="O'Shaughnessy A."/>
            <person name="Dike S."/>
            <person name="Dedhia N."/>
            <person name="Preston R."/>
            <person name="Balija V."/>
            <person name="McCombie W.R."/>
            <person name="Chow T."/>
            <person name="Chen H."/>
            <person name="Chung M."/>
            <person name="Chen C."/>
            <person name="Shaw J."/>
            <person name="Wu H."/>
            <person name="Hsiao K."/>
            <person name="Chao Y."/>
            <person name="Chu M."/>
            <person name="Cheng C."/>
            <person name="Hour A."/>
            <person name="Lee P."/>
            <person name="Lin S."/>
            <person name="Lin Y."/>
            <person name="Liou J."/>
            <person name="Liu S."/>
            <person name="Hsing Y."/>
            <person name="Raghuvanshi S."/>
            <person name="Mohanty A."/>
            <person name="Bharti A.K."/>
            <person name="Gaur A."/>
            <person name="Gupta V."/>
            <person name="Kumar D."/>
            <person name="Ravi V."/>
            <person name="Vij S."/>
            <person name="Kapur A."/>
            <person name="Khurana P."/>
            <person name="Khurana P."/>
            <person name="Khurana J.P."/>
            <person name="Tyagi A.K."/>
            <person name="Gaikwad K."/>
            <person name="Singh A."/>
            <person name="Dalal V."/>
            <person name="Srivastava S."/>
            <person name="Dixit A."/>
            <person name="Pal A.K."/>
            <person name="Ghazi I.A."/>
            <person name="Yadav M."/>
            <person name="Pandit A."/>
            <person name="Bhargava A."/>
            <person name="Sureshbabu K."/>
            <person name="Batra K."/>
            <person name="Sharma T.R."/>
            <person name="Mohapatra T."/>
            <person name="Singh N.K."/>
            <person name="Messing J."/>
            <person name="Nelson A.B."/>
            <person name="Fuks G."/>
            <person name="Kavchok S."/>
            <person name="Keizer G."/>
            <person name="Linton E."/>
            <person name="Llaca V."/>
            <person name="Song R."/>
            <person name="Tanyolac B."/>
            <person name="Young S."/>
            <person name="Ho-Il K."/>
            <person name="Hahn J.H."/>
            <person name="Sangsakoo G."/>
            <person name="Vanavichit A."/>
            <person name="de Mattos Luiz.A.T."/>
            <person name="Zimmer P.D."/>
            <person name="Malone G."/>
            <person name="Dellagostin O."/>
            <person name="de Oliveira A.C."/>
            <person name="Bevan M."/>
            <person name="Bancroft I."/>
            <person name="Minx P."/>
            <person name="Cordum H."/>
            <person name="Wilson R."/>
            <person name="Cheng Z."/>
            <person name="Jin W."/>
            <person name="Jiang J."/>
            <person name="Leong S.A."/>
            <person name="Iwama H."/>
            <person name="Gojobori T."/>
            <person name="Itoh T."/>
            <person name="Niimura Y."/>
            <person name="Fujii Y."/>
            <person name="Habara T."/>
            <person name="Sakai H."/>
            <person name="Sato Y."/>
            <person name="Wilson G."/>
            <person name="Kumar K."/>
            <person name="McCouch S."/>
            <person name="Juretic N."/>
            <person name="Hoen D."/>
            <person name="Wright S."/>
            <person name="Bruskiewich R."/>
            <person name="Bureau T."/>
            <person name="Miyao A."/>
            <person name="Hirochika H."/>
            <person name="Nishikawa T."/>
            <person name="Kadowaki K."/>
            <person name="Sugiura M."/>
            <person name="Burr B."/>
            <person name="Sasaki T."/>
        </authorList>
    </citation>
    <scope>NUCLEOTIDE SEQUENCE [LARGE SCALE GENOMIC DNA]</scope>
    <source>
        <strain evidence="3">cv. Nipponbare</strain>
    </source>
</reference>
<feature type="coiled-coil region" evidence="1">
    <location>
        <begin position="157"/>
        <end position="226"/>
    </location>
</feature>